<dbReference type="Gene3D" id="1.10.10.10">
    <property type="entry name" value="Winged helix-like DNA-binding domain superfamily/Winged helix DNA-binding domain"/>
    <property type="match status" value="1"/>
</dbReference>
<dbReference type="InterPro" id="IPR036390">
    <property type="entry name" value="WH_DNA-bd_sf"/>
</dbReference>
<accession>A0AAE3DYU1</accession>
<evidence type="ECO:0000313" key="2">
    <source>
        <dbReference type="Proteomes" id="UP001198242"/>
    </source>
</evidence>
<protein>
    <submittedName>
        <fullName evidence="1">WYL domain-containing protein</fullName>
    </submittedName>
</protein>
<dbReference type="PROSITE" id="PS52050">
    <property type="entry name" value="WYL"/>
    <property type="match status" value="1"/>
</dbReference>
<dbReference type="InterPro" id="IPR036388">
    <property type="entry name" value="WH-like_DNA-bd_sf"/>
</dbReference>
<dbReference type="EMBL" id="JAJEQM010000009">
    <property type="protein sequence ID" value="MCC2210710.1"/>
    <property type="molecule type" value="Genomic_DNA"/>
</dbReference>
<dbReference type="CDD" id="cd00090">
    <property type="entry name" value="HTH_ARSR"/>
    <property type="match status" value="1"/>
</dbReference>
<dbReference type="RefSeq" id="WP_308456460.1">
    <property type="nucleotide sequence ID" value="NZ_JAJEQM010000009.1"/>
</dbReference>
<proteinExistence type="predicted"/>
<name>A0AAE3DYU1_9FIRM</name>
<dbReference type="InterPro" id="IPR011991">
    <property type="entry name" value="ArsR-like_HTH"/>
</dbReference>
<organism evidence="1 2">
    <name type="scientific">Hominilimicola fabiformis</name>
    <dbReference type="NCBI Taxonomy" id="2885356"/>
    <lineage>
        <taxon>Bacteria</taxon>
        <taxon>Bacillati</taxon>
        <taxon>Bacillota</taxon>
        <taxon>Clostridia</taxon>
        <taxon>Eubacteriales</taxon>
        <taxon>Oscillospiraceae</taxon>
        <taxon>Hominilimicola</taxon>
    </lineage>
</organism>
<dbReference type="AlphaFoldDB" id="A0AAE3DYU1"/>
<keyword evidence="2" id="KW-1185">Reference proteome</keyword>
<dbReference type="SUPFAM" id="SSF46785">
    <property type="entry name" value="Winged helix' DNA-binding domain"/>
    <property type="match status" value="1"/>
</dbReference>
<evidence type="ECO:0000313" key="1">
    <source>
        <dbReference type="EMBL" id="MCC2210710.1"/>
    </source>
</evidence>
<sequence>MAYSELIKNFENIRDYISQFYVYGFKRRKDYDKKSSRSYDNERRRIESWLGEYMCFTNESDGKSAFLSLDSRTVLHNPLYKAFKAKSFTDKDIMLHFYILDILKNKSLSSSEIADEIANEYFSMFESVKECDESTIRKKLNEYEKLGLIKSEKQGRKRIYSLNECDVDLDKWRDALSFFTEVNPIGVIGSYLLDKFDNEENPFRFKHHYIFNALESEVLYDLLDIMNGNCNAEIKLFSNNMQKIKTYKVLPLKIYVSTYYGRRYVLVWNYIFKRFAFYRLDRIKEACKSNECTNKNEMMTRADTAVQKLWGVSFGKENYIEKLEMTVRIAKGEEYILKRLEREKRNGTIQKLANGDYKFMTEVYDASEMIPWIKTFTGRIVEIKCSNERVEKQIKEDFEMMKRIYEVR</sequence>
<dbReference type="Proteomes" id="UP001198242">
    <property type="component" value="Unassembled WGS sequence"/>
</dbReference>
<gene>
    <name evidence="1" type="ORF">LKE05_07890</name>
</gene>
<comment type="caution">
    <text evidence="1">The sequence shown here is derived from an EMBL/GenBank/DDBJ whole genome shotgun (WGS) entry which is preliminary data.</text>
</comment>
<reference evidence="1 2" key="1">
    <citation type="submission" date="2021-10" db="EMBL/GenBank/DDBJ databases">
        <title>Anaerobic single-cell dispensing facilitates the cultivation of human gut bacteria.</title>
        <authorList>
            <person name="Afrizal A."/>
        </authorList>
    </citation>
    <scope>NUCLEOTIDE SEQUENCE [LARGE SCALE GENOMIC DNA]</scope>
    <source>
        <strain evidence="1 2">CLA-AA-H232</strain>
    </source>
</reference>